<feature type="compositionally biased region" description="Polar residues" evidence="1">
    <location>
        <begin position="70"/>
        <end position="79"/>
    </location>
</feature>
<gene>
    <name evidence="2" type="primary">68</name>
    <name evidence="2" type="ORF">SEA_EMOTION_68</name>
</gene>
<dbReference type="EMBL" id="OQ709216">
    <property type="protein sequence ID" value="WGH21417.1"/>
    <property type="molecule type" value="Genomic_DNA"/>
</dbReference>
<evidence type="ECO:0000256" key="1">
    <source>
        <dbReference type="SAM" id="MobiDB-lite"/>
    </source>
</evidence>
<keyword evidence="3" id="KW-1185">Reference proteome</keyword>
<protein>
    <submittedName>
        <fullName evidence="2">Uncharacterized protein</fullName>
    </submittedName>
</protein>
<proteinExistence type="predicted"/>
<accession>A0AA49IGJ7</accession>
<evidence type="ECO:0000313" key="3">
    <source>
        <dbReference type="Proteomes" id="UP001240749"/>
    </source>
</evidence>
<sequence>MSMTRRKIMDARAEALRFVVAADDAIVRIDRDALEPKPWDEPGTERLAKPGDHSWGSAATGTLRRRSMDLTRSLSDLRK</sequence>
<evidence type="ECO:0000313" key="2">
    <source>
        <dbReference type="EMBL" id="WGH21417.1"/>
    </source>
</evidence>
<name>A0AA49IGJ7_9CAUD</name>
<reference evidence="2" key="1">
    <citation type="submission" date="2023-03" db="EMBL/GenBank/DDBJ databases">
        <authorList>
            <person name="Barcik Weissman S.N."/>
            <person name="Chang S."/>
            <person name="Chen D.A."/>
            <person name="Chew B."/>
            <person name="De Jesus J.L."/>
            <person name="Han M.T."/>
            <person name="Hsu T.-Y."/>
            <person name="Rivera W."/>
            <person name="Vu T.L."/>
            <person name="Garza D.R."/>
            <person name="Stephenson J.C."/>
            <person name="Zorawik M."/>
            <person name="Reddi K."/>
            <person name="Freise A.C."/>
            <person name="Furlong K.P."/>
            <person name="Rudner A.D."/>
            <person name="Beyer A.R."/>
            <person name="Chong R.A."/>
            <person name="Edgington N.P."/>
            <person name="Garcia Costas A.M."/>
            <person name="Gibb B.P."/>
            <person name="Klyczek K.K."/>
            <person name="Swerdlow S.J."/>
            <person name="Russell D.A."/>
            <person name="Jacobs-Sera D."/>
            <person name="Hatfull G.F."/>
        </authorList>
    </citation>
    <scope>NUCLEOTIDE SEQUENCE</scope>
</reference>
<organism evidence="2 3">
    <name type="scientific">Arthrobacter phage Emotion</name>
    <dbReference type="NCBI Taxonomy" id="3038361"/>
    <lineage>
        <taxon>Viruses</taxon>
        <taxon>Duplodnaviria</taxon>
        <taxon>Heunggongvirae</taxon>
        <taxon>Uroviricota</taxon>
        <taxon>Caudoviricetes</taxon>
        <taxon>Casidaviridae</taxon>
        <taxon>Emotionvirus</taxon>
        <taxon>Emotionvirus emotion</taxon>
    </lineage>
</organism>
<feature type="compositionally biased region" description="Basic and acidic residues" evidence="1">
    <location>
        <begin position="35"/>
        <end position="52"/>
    </location>
</feature>
<dbReference type="Proteomes" id="UP001240749">
    <property type="component" value="Segment"/>
</dbReference>
<feature type="region of interest" description="Disordered" evidence="1">
    <location>
        <begin position="35"/>
        <end position="79"/>
    </location>
</feature>